<reference evidence="2" key="1">
    <citation type="submission" date="2014-03" db="EMBL/GenBank/DDBJ databases">
        <title>The Genome Sequence of Puccinia striiformis f. sp. tritici PST-78.</title>
        <authorList>
            <consortium name="The Broad Institute Genome Sequencing Platform"/>
            <person name="Cuomo C."/>
            <person name="Hulbert S."/>
            <person name="Chen X."/>
            <person name="Walker B."/>
            <person name="Young S.K."/>
            <person name="Zeng Q."/>
            <person name="Gargeya S."/>
            <person name="Fitzgerald M."/>
            <person name="Haas B."/>
            <person name="Abouelleil A."/>
            <person name="Alvarado L."/>
            <person name="Arachchi H.M."/>
            <person name="Berlin A.M."/>
            <person name="Chapman S.B."/>
            <person name="Goldberg J."/>
            <person name="Griggs A."/>
            <person name="Gujja S."/>
            <person name="Hansen M."/>
            <person name="Howarth C."/>
            <person name="Imamovic A."/>
            <person name="Larimer J."/>
            <person name="McCowan C."/>
            <person name="Montmayeur A."/>
            <person name="Murphy C."/>
            <person name="Neiman D."/>
            <person name="Pearson M."/>
            <person name="Priest M."/>
            <person name="Roberts A."/>
            <person name="Saif S."/>
            <person name="Shea T."/>
            <person name="Sisk P."/>
            <person name="Sykes S."/>
            <person name="Wortman J."/>
            <person name="Nusbaum C."/>
            <person name="Birren B."/>
        </authorList>
    </citation>
    <scope>NUCLEOTIDE SEQUENCE [LARGE SCALE GENOMIC DNA]</scope>
    <source>
        <strain evidence="2">race PST-78</strain>
    </source>
</reference>
<comment type="caution">
    <text evidence="1">The sequence shown here is derived from an EMBL/GenBank/DDBJ whole genome shotgun (WGS) entry which is preliminary data.</text>
</comment>
<dbReference type="OrthoDB" id="2506684at2759"/>
<dbReference type="EMBL" id="AJIL01000152">
    <property type="protein sequence ID" value="KNE92862.1"/>
    <property type="molecule type" value="Genomic_DNA"/>
</dbReference>
<sequence>MEPLIGTNSTYGQLPADSGVTFNDPETGNEVNMKIKLYGYGSSSMSLIQDKIYLLSGRILAPNVKSAPVLYYEQELVFPIGDAEGYPVSLSNKTTVWGFGIVVTKKEVEDSAPGQAKFKSLYVVLKHTDYDNQSRGQVAFNVSYKIPGNRNLSKTFGLFQLGHEMVLSGYINGYDRLNKVLQVHTLSVSLASGHDSSVGNESDDKSGSMPIGRKHFQIDFDSDEETESPFAGPSKPFGENCPVPVSGDEALPNCWPTVHYLALRKQVF</sequence>
<gene>
    <name evidence="1" type="ORF">PSTG_13773</name>
</gene>
<keyword evidence="2" id="KW-1185">Reference proteome</keyword>
<proteinExistence type="predicted"/>
<dbReference type="AlphaFoldDB" id="A0A0L0V0Q2"/>
<evidence type="ECO:0000313" key="1">
    <source>
        <dbReference type="EMBL" id="KNE92862.1"/>
    </source>
</evidence>
<protein>
    <submittedName>
        <fullName evidence="1">Uncharacterized protein</fullName>
    </submittedName>
</protein>
<name>A0A0L0V0Q2_9BASI</name>
<accession>A0A0L0V0Q2</accession>
<dbReference type="Proteomes" id="UP000054564">
    <property type="component" value="Unassembled WGS sequence"/>
</dbReference>
<organism evidence="1 2">
    <name type="scientific">Puccinia striiformis f. sp. tritici PST-78</name>
    <dbReference type="NCBI Taxonomy" id="1165861"/>
    <lineage>
        <taxon>Eukaryota</taxon>
        <taxon>Fungi</taxon>
        <taxon>Dikarya</taxon>
        <taxon>Basidiomycota</taxon>
        <taxon>Pucciniomycotina</taxon>
        <taxon>Pucciniomycetes</taxon>
        <taxon>Pucciniales</taxon>
        <taxon>Pucciniaceae</taxon>
        <taxon>Puccinia</taxon>
    </lineage>
</organism>
<evidence type="ECO:0000313" key="2">
    <source>
        <dbReference type="Proteomes" id="UP000054564"/>
    </source>
</evidence>